<dbReference type="GeneID" id="8682520"/>
<gene>
    <name evidence="2" type="ordered locus">MCP_2842</name>
</gene>
<evidence type="ECO:0000256" key="1">
    <source>
        <dbReference type="SAM" id="Phobius"/>
    </source>
</evidence>
<dbReference type="STRING" id="304371.MCP_2842"/>
<keyword evidence="1" id="KW-1133">Transmembrane helix</keyword>
<dbReference type="InParanoid" id="D1Z2J2"/>
<dbReference type="AlphaFoldDB" id="D1Z2J2"/>
<protein>
    <submittedName>
        <fullName evidence="2">Uncharacterized protein</fullName>
    </submittedName>
</protein>
<keyword evidence="3" id="KW-1185">Reference proteome</keyword>
<reference evidence="2 3" key="1">
    <citation type="journal article" date="2007" name="Appl. Environ. Microbiol.">
        <title>Isolation of key methanogens for global methane emission from rice paddy fields: a novel isolate affiliated with the clone cluster rice cluster I.</title>
        <authorList>
            <person name="Sakai S."/>
            <person name="Imachi H."/>
            <person name="Sekiguchi Y."/>
            <person name="Ohashi A."/>
            <person name="Harada H."/>
            <person name="Kamagata Y."/>
        </authorList>
    </citation>
    <scope>NUCLEOTIDE SEQUENCE [LARGE SCALE GENOMIC DNA]</scope>
    <source>
        <strain evidence="3">DSM 17711 / JCM 13418 / NBRC 101707 / SANAE</strain>
    </source>
</reference>
<name>D1Z2J2_METPS</name>
<dbReference type="Proteomes" id="UP000001882">
    <property type="component" value="Chromosome"/>
</dbReference>
<evidence type="ECO:0000313" key="3">
    <source>
        <dbReference type="Proteomes" id="UP000001882"/>
    </source>
</evidence>
<keyword evidence="1" id="KW-0812">Transmembrane</keyword>
<proteinExistence type="predicted"/>
<feature type="transmembrane region" description="Helical" evidence="1">
    <location>
        <begin position="16"/>
        <end position="39"/>
    </location>
</feature>
<dbReference type="EMBL" id="AP011532">
    <property type="protein sequence ID" value="BAI62914.1"/>
    <property type="molecule type" value="Genomic_DNA"/>
</dbReference>
<dbReference type="KEGG" id="mpd:MCP_2842"/>
<reference evidence="2 3" key="2">
    <citation type="journal article" date="2008" name="Int. J. Syst. Evol. Microbiol.">
        <title>Methanocella paludicola gen. nov., sp. nov., a methane-producing archaeon, the first isolate of the lineage 'Rice Cluster I', and proposal of the new archaeal order Methanocellales ord. nov.</title>
        <authorList>
            <person name="Sakai S."/>
            <person name="Imachi H."/>
            <person name="Hanada S."/>
            <person name="Ohashi A."/>
            <person name="Harada H."/>
            <person name="Kamagata Y."/>
        </authorList>
    </citation>
    <scope>NUCLEOTIDE SEQUENCE [LARGE SCALE GENOMIC DNA]</scope>
    <source>
        <strain evidence="3">DSM 17711 / JCM 13418 / NBRC 101707 / SANAE</strain>
    </source>
</reference>
<dbReference type="RefSeq" id="WP_012901584.1">
    <property type="nucleotide sequence ID" value="NC_013665.1"/>
</dbReference>
<accession>D1Z2J2</accession>
<keyword evidence="1" id="KW-0472">Membrane</keyword>
<reference evidence="3" key="3">
    <citation type="journal article" date="2011" name="PLoS ONE">
        <title>Genome sequence of a mesophilic hydrogenotrophic methanogen Methanocella paludicola, the first cultivated representative of the order Methanocellales.</title>
        <authorList>
            <person name="Sakai S."/>
            <person name="Takaki Y."/>
            <person name="Shimamura S."/>
            <person name="Sekine M."/>
            <person name="Tajima T."/>
            <person name="Kosugi H."/>
            <person name="Ichikawa N."/>
            <person name="Tasumi E."/>
            <person name="Hiraki A.T."/>
            <person name="Shimizu A."/>
            <person name="Kato Y."/>
            <person name="Nishiko R."/>
            <person name="Mori K."/>
            <person name="Fujita N."/>
            <person name="Imachi H."/>
            <person name="Takai K."/>
        </authorList>
    </citation>
    <scope>NUCLEOTIDE SEQUENCE [LARGE SCALE GENOMIC DNA]</scope>
    <source>
        <strain evidence="3">DSM 17711 / JCM 13418 / NBRC 101707 / SANAE</strain>
    </source>
</reference>
<sequence>MSIRDIAVTMIWFQPLFAWLGLLTFLMLIITASYGYMLFKGRVRSFKTHMWLAAMTIVSGVLHAVLALTILI</sequence>
<feature type="transmembrane region" description="Helical" evidence="1">
    <location>
        <begin position="51"/>
        <end position="71"/>
    </location>
</feature>
<evidence type="ECO:0000313" key="2">
    <source>
        <dbReference type="EMBL" id="BAI62914.1"/>
    </source>
</evidence>
<organism evidence="2 3">
    <name type="scientific">Methanocella paludicola (strain DSM 17711 / JCM 13418 / NBRC 101707 / SANAE)</name>
    <dbReference type="NCBI Taxonomy" id="304371"/>
    <lineage>
        <taxon>Archaea</taxon>
        <taxon>Methanobacteriati</taxon>
        <taxon>Methanobacteriota</taxon>
        <taxon>Stenosarchaea group</taxon>
        <taxon>Methanomicrobia</taxon>
        <taxon>Methanocellales</taxon>
        <taxon>Methanocellaceae</taxon>
        <taxon>Methanocella</taxon>
    </lineage>
</organism>
<dbReference type="eggNOG" id="arCOG12591">
    <property type="taxonomic scope" value="Archaea"/>
</dbReference>